<evidence type="ECO:0000313" key="5">
    <source>
        <dbReference type="Proteomes" id="UP001214603"/>
    </source>
</evidence>
<keyword evidence="5" id="KW-1185">Reference proteome</keyword>
<feature type="compositionally biased region" description="Basic and acidic residues" evidence="1">
    <location>
        <begin position="181"/>
        <end position="194"/>
    </location>
</feature>
<dbReference type="Gene3D" id="1.25.10.10">
    <property type="entry name" value="Leucine-rich Repeat Variant"/>
    <property type="match status" value="1"/>
</dbReference>
<evidence type="ECO:0000259" key="3">
    <source>
        <dbReference type="Pfam" id="PF25766"/>
    </source>
</evidence>
<feature type="compositionally biased region" description="Basic and acidic residues" evidence="1">
    <location>
        <begin position="87"/>
        <end position="101"/>
    </location>
</feature>
<dbReference type="EMBL" id="CP119935">
    <property type="protein sequence ID" value="WFD02462.1"/>
    <property type="molecule type" value="Genomic_DNA"/>
</dbReference>
<feature type="compositionally biased region" description="Basic and acidic residues" evidence="1">
    <location>
        <begin position="110"/>
        <end position="127"/>
    </location>
</feature>
<feature type="compositionally biased region" description="Low complexity" evidence="1">
    <location>
        <begin position="140"/>
        <end position="149"/>
    </location>
</feature>
<dbReference type="Pfam" id="PF08620">
    <property type="entry name" value="RPAP1_C"/>
    <property type="match status" value="1"/>
</dbReference>
<dbReference type="InterPro" id="IPR039913">
    <property type="entry name" value="RPAP1/Rba50"/>
</dbReference>
<protein>
    <recommendedName>
        <fullName evidence="6">RNA polymerase II-associated protein 1</fullName>
    </recommendedName>
</protein>
<evidence type="ECO:0000256" key="1">
    <source>
        <dbReference type="SAM" id="MobiDB-lite"/>
    </source>
</evidence>
<dbReference type="PANTHER" id="PTHR21483:SF18">
    <property type="entry name" value="RNA POLYMERASE II-ASSOCIATED PROTEIN 1"/>
    <property type="match status" value="1"/>
</dbReference>
<proteinExistence type="predicted"/>
<feature type="region of interest" description="Disordered" evidence="1">
    <location>
        <begin position="257"/>
        <end position="293"/>
    </location>
</feature>
<dbReference type="Pfam" id="PF25766">
    <property type="entry name" value="TPR_RPAP1"/>
    <property type="match status" value="1"/>
</dbReference>
<feature type="compositionally biased region" description="Low complexity" evidence="1">
    <location>
        <begin position="265"/>
        <end position="279"/>
    </location>
</feature>
<accession>A0AAF0IRI0</accession>
<reference evidence="4" key="1">
    <citation type="submission" date="2023-03" db="EMBL/GenBank/DDBJ databases">
        <title>Mating type loci evolution in Malassezia.</title>
        <authorList>
            <person name="Coelho M.A."/>
        </authorList>
    </citation>
    <scope>NUCLEOTIDE SEQUENCE</scope>
    <source>
        <strain evidence="4">CBS 7876</strain>
    </source>
</reference>
<dbReference type="Proteomes" id="UP001214603">
    <property type="component" value="Chromosome 2"/>
</dbReference>
<evidence type="ECO:0000313" key="4">
    <source>
        <dbReference type="EMBL" id="WFD02462.1"/>
    </source>
</evidence>
<feature type="region of interest" description="Disordered" evidence="1">
    <location>
        <begin position="941"/>
        <end position="985"/>
    </location>
</feature>
<feature type="compositionally biased region" description="Low complexity" evidence="1">
    <location>
        <begin position="165"/>
        <end position="180"/>
    </location>
</feature>
<feature type="compositionally biased region" description="Low complexity" evidence="1">
    <location>
        <begin position="969"/>
        <end position="985"/>
    </location>
</feature>
<dbReference type="InterPro" id="IPR013929">
    <property type="entry name" value="RPAP1_C"/>
</dbReference>
<sequence>MSRAEPVRPRLVDLAEDEHGADALARWPAAASVVRKPPPAVGAPADKQVRFAPEAHAAAPPPDDAEASMPADAPPVETPFVPVMGAIRERTEQDTPPERRAAPRTSRFRAQRDMDRALRDGRDEDGRPMSAFRRSRMMRAHAAAGGTHAAPPPPPPIHETERGAAADAHAGAARPSSAAASHDDDADAVHDPSRDPGGGAPPDQIAALLASVSAENAEKVSQMNYATVEDELRDAAAFFGADTLAKLKARRAPAADGAAAGGAAGTEAGAEAGTEARGAAGDGDVGEAPPGAAARGWPALERRLADVDLGAAPRAAPAPETTAEELESFRAKYFPDEPEAVNPALAWTVSPETSAAPPRVRFDFRGEVSWRPGAAVADDRTYLAGLHHHGEHQQAPGYTVDELLHLVQSSVASQRTLALQVLGRVCARFPQRLAPASPRAAAGDDEVAAALDADVSTPRAHILLSARWLLHDRHRSVRTAAVQCLASAAASVSVFAPEDAVRLARWPVCAAPQVDWLWLASLHTDALWTPHHAPAAIGESDASYVELVRRDWPATLLQTDVLATLDALAAAHAGLDAAAHGAALAAEAAETRAALLHLVFFLVVHSAAAATALPQHTHLVRLVAQLGGTACAWPLADPATWPAPCALAVVLRCVECSAAGAASLMGQGVLGGVLRYLVLPPLPPQHGAAHEREQALLFLAARILTALARYGQCSTSVREAWPALLRLGPWAASASALAAPAVLEMLALWTHLAQHRPHLGDLGVNWPAVRAWAEWSMHCVQHSPERDAHTAAMEHLACWARAAHALEPALVDADERAALVAAVQTRLAGVLPVARAHLAALHAARAAREAARAQPALDELVRTAAYVGAAQRLMHATPSWRWSAHDTCTAVQRELLASCVPEMLSMPVFCVDGTAPAAAVVLLAACGVQARALATAPHAGAEAGAPAAPPDAEAGAPQDVEADAPATSRDAQAGAPRDAAEAGASAASPDADALLALVTLPPQEGVLAQEILGALVQRWGARLWAVLMPFLSDLLERAGAPPPPPFSLVRTLQLAETPPALAVPRMPLGTPESDSVTGAALWQIPVAGLPLRRDWPWAPLDDLLHSGQAHVLNRANGLPTHWDYSERDIVHATLQVAVRAVHTALGARLPTLPQAAHVWLGIAKVFLLEQGDDAHGERYSGAATGRDLYADEPIRRLLQTLMRLADCAAYLDPSLSLEAAADALHTGVSFYQVYTDLLGLYDAVSLGDAVFAHALVPPLAMTYAADYRRLLWNDYAHCLRTIAVPLDAAPVATGGTGVRGDAPATDLLCIPPAHRVAGYLRSSPAT</sequence>
<name>A0AAF0IRI0_9BASI</name>
<feature type="domain" description="RPAP1/MINIYO-like TPR repeats" evidence="3">
    <location>
        <begin position="1185"/>
        <end position="1291"/>
    </location>
</feature>
<evidence type="ECO:0000259" key="2">
    <source>
        <dbReference type="Pfam" id="PF08620"/>
    </source>
</evidence>
<dbReference type="InterPro" id="IPR057989">
    <property type="entry name" value="TPR_RPAP1/MINIYO-like"/>
</dbReference>
<organism evidence="4 5">
    <name type="scientific">Malassezia obtusa</name>
    <dbReference type="NCBI Taxonomy" id="76774"/>
    <lineage>
        <taxon>Eukaryota</taxon>
        <taxon>Fungi</taxon>
        <taxon>Dikarya</taxon>
        <taxon>Basidiomycota</taxon>
        <taxon>Ustilaginomycotina</taxon>
        <taxon>Malasseziomycetes</taxon>
        <taxon>Malasseziales</taxon>
        <taxon>Malasseziaceae</taxon>
        <taxon>Malassezia</taxon>
    </lineage>
</organism>
<dbReference type="PANTHER" id="PTHR21483">
    <property type="entry name" value="RNA POLYMERASE II-ASSOCIATED PROTEIN 1"/>
    <property type="match status" value="1"/>
</dbReference>
<gene>
    <name evidence="4" type="ORF">MOBT1_001145</name>
</gene>
<dbReference type="GO" id="GO:0006366">
    <property type="term" value="P:transcription by RNA polymerase II"/>
    <property type="evidence" value="ECO:0007669"/>
    <property type="project" value="InterPro"/>
</dbReference>
<feature type="domain" description="RPAP1 C-terminal" evidence="2">
    <location>
        <begin position="360"/>
        <end position="428"/>
    </location>
</feature>
<feature type="compositionally biased region" description="Low complexity" evidence="1">
    <location>
        <begin position="941"/>
        <end position="957"/>
    </location>
</feature>
<dbReference type="InterPro" id="IPR011989">
    <property type="entry name" value="ARM-like"/>
</dbReference>
<evidence type="ECO:0008006" key="6">
    <source>
        <dbReference type="Google" id="ProtNLM"/>
    </source>
</evidence>
<feature type="region of interest" description="Disordered" evidence="1">
    <location>
        <begin position="38"/>
        <end position="208"/>
    </location>
</feature>